<gene>
    <name evidence="4" type="ORF">H0A36_22725</name>
</gene>
<comment type="similarity">
    <text evidence="1 3">Belongs to the short-chain dehydrogenases/reductases (SDR) family.</text>
</comment>
<evidence type="ECO:0000256" key="1">
    <source>
        <dbReference type="ARBA" id="ARBA00006484"/>
    </source>
</evidence>
<dbReference type="PROSITE" id="PS00061">
    <property type="entry name" value="ADH_SHORT"/>
    <property type="match status" value="1"/>
</dbReference>
<dbReference type="PANTHER" id="PTHR44196">
    <property type="entry name" value="DEHYDROGENASE/REDUCTASE SDR FAMILY MEMBER 7B"/>
    <property type="match status" value="1"/>
</dbReference>
<reference evidence="4 5" key="1">
    <citation type="submission" date="2020-07" db="EMBL/GenBank/DDBJ databases">
        <title>Endozoicomonas sp. nov., isolated from sediment.</title>
        <authorList>
            <person name="Gu T."/>
        </authorList>
    </citation>
    <scope>NUCLEOTIDE SEQUENCE [LARGE SCALE GENOMIC DNA]</scope>
    <source>
        <strain evidence="4 5">SM1973</strain>
    </source>
</reference>
<evidence type="ECO:0000256" key="2">
    <source>
        <dbReference type="ARBA" id="ARBA00023002"/>
    </source>
</evidence>
<protein>
    <submittedName>
        <fullName evidence="4">SDR family oxidoreductase</fullName>
    </submittedName>
</protein>
<dbReference type="Pfam" id="PF00106">
    <property type="entry name" value="adh_short"/>
    <property type="match status" value="1"/>
</dbReference>
<name>A0A853IHC4_9GAMM</name>
<dbReference type="Gene3D" id="3.40.50.720">
    <property type="entry name" value="NAD(P)-binding Rossmann-like Domain"/>
    <property type="match status" value="1"/>
</dbReference>
<comment type="caution">
    <text evidence="4">The sequence shown here is derived from an EMBL/GenBank/DDBJ whole genome shotgun (WGS) entry which is preliminary data.</text>
</comment>
<keyword evidence="2" id="KW-0560">Oxidoreductase</keyword>
<keyword evidence="5" id="KW-1185">Reference proteome</keyword>
<evidence type="ECO:0000313" key="4">
    <source>
        <dbReference type="EMBL" id="NYZ68837.1"/>
    </source>
</evidence>
<dbReference type="Proteomes" id="UP000569732">
    <property type="component" value="Unassembled WGS sequence"/>
</dbReference>
<dbReference type="NCBIfam" id="NF004825">
    <property type="entry name" value="PRK06181.1"/>
    <property type="match status" value="1"/>
</dbReference>
<dbReference type="InterPro" id="IPR002347">
    <property type="entry name" value="SDR_fam"/>
</dbReference>
<evidence type="ECO:0000313" key="5">
    <source>
        <dbReference type="Proteomes" id="UP000569732"/>
    </source>
</evidence>
<dbReference type="PRINTS" id="PR00080">
    <property type="entry name" value="SDRFAMILY"/>
</dbReference>
<accession>A0A853IHC4</accession>
<dbReference type="AlphaFoldDB" id="A0A853IHC4"/>
<evidence type="ECO:0000256" key="3">
    <source>
        <dbReference type="RuleBase" id="RU000363"/>
    </source>
</evidence>
<dbReference type="EMBL" id="JACCKB010000052">
    <property type="protein sequence ID" value="NYZ68837.1"/>
    <property type="molecule type" value="Genomic_DNA"/>
</dbReference>
<proteinExistence type="inferred from homology"/>
<organism evidence="4 5">
    <name type="scientific">Spartinivicinus marinus</name>
    <dbReference type="NCBI Taxonomy" id="2994442"/>
    <lineage>
        <taxon>Bacteria</taxon>
        <taxon>Pseudomonadati</taxon>
        <taxon>Pseudomonadota</taxon>
        <taxon>Gammaproteobacteria</taxon>
        <taxon>Oceanospirillales</taxon>
        <taxon>Zooshikellaceae</taxon>
        <taxon>Spartinivicinus</taxon>
    </lineage>
</organism>
<dbReference type="InterPro" id="IPR020904">
    <property type="entry name" value="Sc_DH/Rdtase_CS"/>
</dbReference>
<dbReference type="GO" id="GO:0016491">
    <property type="term" value="F:oxidoreductase activity"/>
    <property type="evidence" value="ECO:0007669"/>
    <property type="project" value="UniProtKB-KW"/>
</dbReference>
<dbReference type="SUPFAM" id="SSF51735">
    <property type="entry name" value="NAD(P)-binding Rossmann-fold domains"/>
    <property type="match status" value="1"/>
</dbReference>
<dbReference type="GO" id="GO:0016020">
    <property type="term" value="C:membrane"/>
    <property type="evidence" value="ECO:0007669"/>
    <property type="project" value="TreeGrafter"/>
</dbReference>
<dbReference type="PANTHER" id="PTHR44196:SF1">
    <property type="entry name" value="DEHYDROGENASE_REDUCTASE SDR FAMILY MEMBER 7B"/>
    <property type="match status" value="1"/>
</dbReference>
<dbReference type="InterPro" id="IPR036291">
    <property type="entry name" value="NAD(P)-bd_dom_sf"/>
</dbReference>
<sequence>MITMTNPMGHFRNKVVVVTGACAGIGRQLCLRFAKAGAWVAMLDLNQDELDTMVNHLESLNTQALGLKCDVADYQSVHEVFNRIVDHFSGIDVLINNAGITHHSAFADTDIQVLRRVMEVNYFGAVHCTKAALPSILERHGQLITMSSVSGYAPLWHRSGYNASKHALHGLFDCLRLEVAEQGVDVMLVCPGFTATDLNRNALQGDGGIDANPFSWQGQLSSAVDVAEAIYQGALQRKRLLVLSNLNKSARVLYRLFPSLFERYIALKMSGVNGQR</sequence>
<dbReference type="PRINTS" id="PR00081">
    <property type="entry name" value="GDHRDH"/>
</dbReference>
<dbReference type="RefSeq" id="WP_180570837.1">
    <property type="nucleotide sequence ID" value="NZ_JACCKB010000052.1"/>
</dbReference>